<organism evidence="2 3">
    <name type="scientific">Austropuccinia psidii MF-1</name>
    <dbReference type="NCBI Taxonomy" id="1389203"/>
    <lineage>
        <taxon>Eukaryota</taxon>
        <taxon>Fungi</taxon>
        <taxon>Dikarya</taxon>
        <taxon>Basidiomycota</taxon>
        <taxon>Pucciniomycotina</taxon>
        <taxon>Pucciniomycetes</taxon>
        <taxon>Pucciniales</taxon>
        <taxon>Sphaerophragmiaceae</taxon>
        <taxon>Austropuccinia</taxon>
    </lineage>
</organism>
<dbReference type="Proteomes" id="UP000765509">
    <property type="component" value="Unassembled WGS sequence"/>
</dbReference>
<protein>
    <submittedName>
        <fullName evidence="2">Uncharacterized protein</fullName>
    </submittedName>
</protein>
<evidence type="ECO:0000313" key="2">
    <source>
        <dbReference type="EMBL" id="MBW0524764.1"/>
    </source>
</evidence>
<keyword evidence="3" id="KW-1185">Reference proteome</keyword>
<evidence type="ECO:0000313" key="3">
    <source>
        <dbReference type="Proteomes" id="UP000765509"/>
    </source>
</evidence>
<comment type="caution">
    <text evidence="2">The sequence shown here is derived from an EMBL/GenBank/DDBJ whole genome shotgun (WGS) entry which is preliminary data.</text>
</comment>
<proteinExistence type="predicted"/>
<dbReference type="EMBL" id="AVOT02031264">
    <property type="protein sequence ID" value="MBW0524764.1"/>
    <property type="molecule type" value="Genomic_DNA"/>
</dbReference>
<gene>
    <name evidence="2" type="ORF">O181_064479</name>
</gene>
<dbReference type="AlphaFoldDB" id="A0A9Q3EPI4"/>
<reference evidence="2" key="1">
    <citation type="submission" date="2021-03" db="EMBL/GenBank/DDBJ databases">
        <title>Draft genome sequence of rust myrtle Austropuccinia psidii MF-1, a brazilian biotype.</title>
        <authorList>
            <person name="Quecine M.C."/>
            <person name="Pachon D.M.R."/>
            <person name="Bonatelli M.L."/>
            <person name="Correr F.H."/>
            <person name="Franceschini L.M."/>
            <person name="Leite T.F."/>
            <person name="Margarido G.R.A."/>
            <person name="Almeida C.A."/>
            <person name="Ferrarezi J.A."/>
            <person name="Labate C.A."/>
        </authorList>
    </citation>
    <scope>NUCLEOTIDE SEQUENCE</scope>
    <source>
        <strain evidence="2">MF-1</strain>
    </source>
</reference>
<feature type="non-terminal residue" evidence="2">
    <location>
        <position position="1"/>
    </location>
</feature>
<name>A0A9Q3EPI4_9BASI</name>
<feature type="region of interest" description="Disordered" evidence="1">
    <location>
        <begin position="63"/>
        <end position="87"/>
    </location>
</feature>
<accession>A0A9Q3EPI4</accession>
<evidence type="ECO:0000256" key="1">
    <source>
        <dbReference type="SAM" id="MobiDB-lite"/>
    </source>
</evidence>
<sequence>RQDPRSELKLVLLQQQEILLVAPQQFLNSGPLLEGAAPSRNEGRGARRSSAFSGVVRGFPALSRTTLEGPGEDGEWQGTGGPNLDQYNQAASYQSEPSLLAIMQQMTQIMANLHAA</sequence>